<feature type="domain" description="Peptidase U32 collagenase" evidence="1">
    <location>
        <begin position="402"/>
        <end position="516"/>
    </location>
</feature>
<dbReference type="PANTHER" id="PTHR30217">
    <property type="entry name" value="PEPTIDASE U32 FAMILY"/>
    <property type="match status" value="1"/>
</dbReference>
<name>A0A9D1X4Y5_9FIRM</name>
<protein>
    <submittedName>
        <fullName evidence="2">U32 family peptidase</fullName>
    </submittedName>
</protein>
<gene>
    <name evidence="2" type="ORF">H9849_06145</name>
</gene>
<comment type="caution">
    <text evidence="2">The sequence shown here is derived from an EMBL/GenBank/DDBJ whole genome shotgun (WGS) entry which is preliminary data.</text>
</comment>
<accession>A0A9D1X4Y5</accession>
<dbReference type="InterPro" id="IPR001539">
    <property type="entry name" value="Peptidase_U32"/>
</dbReference>
<dbReference type="AlphaFoldDB" id="A0A9D1X4Y5"/>
<dbReference type="Pfam" id="PF01136">
    <property type="entry name" value="Peptidase_U32"/>
    <property type="match status" value="1"/>
</dbReference>
<dbReference type="Proteomes" id="UP000886805">
    <property type="component" value="Unassembled WGS sequence"/>
</dbReference>
<dbReference type="PANTHER" id="PTHR30217:SF10">
    <property type="entry name" value="23S RRNA 5-HYDROXYCYTIDINE C2501 SYNTHASE"/>
    <property type="match status" value="1"/>
</dbReference>
<reference evidence="2" key="1">
    <citation type="journal article" date="2021" name="PeerJ">
        <title>Extensive microbial diversity within the chicken gut microbiome revealed by metagenomics and culture.</title>
        <authorList>
            <person name="Gilroy R."/>
            <person name="Ravi A."/>
            <person name="Getino M."/>
            <person name="Pursley I."/>
            <person name="Horton D.L."/>
            <person name="Alikhan N.F."/>
            <person name="Baker D."/>
            <person name="Gharbi K."/>
            <person name="Hall N."/>
            <person name="Watson M."/>
            <person name="Adriaenssens E.M."/>
            <person name="Foster-Nyarko E."/>
            <person name="Jarju S."/>
            <person name="Secka A."/>
            <person name="Antonio M."/>
            <person name="Oren A."/>
            <person name="Chaudhuri R.R."/>
            <person name="La Ragione R."/>
            <person name="Hildebrand F."/>
            <person name="Pallen M.J."/>
        </authorList>
    </citation>
    <scope>NUCLEOTIDE SEQUENCE</scope>
    <source>
        <strain evidence="2">ChiSxjej3B15-1167</strain>
    </source>
</reference>
<reference evidence="2" key="2">
    <citation type="submission" date="2021-04" db="EMBL/GenBank/DDBJ databases">
        <authorList>
            <person name="Gilroy R."/>
        </authorList>
    </citation>
    <scope>NUCLEOTIDE SEQUENCE</scope>
    <source>
        <strain evidence="2">ChiSxjej3B15-1167</strain>
    </source>
</reference>
<sequence>MRQIEKKPNSYSLPELLAPAGSFAHLTAAIKAGADAVYMGGQRFGARAYADNFTGDNLVEALHYAHFYGKRLYLTVNTLMKEKELEEDLHAFLLPFYEEGLDGVIVQDPGAAAFIRQHFPGMEIHGSTQMTITDSYGAKAAARLGMNRVVPARELSLPELVRIKKETGLELEVFIHGALCYCYSGQCLLSSMYGGRSGNRGRCAQPCRLPYQLQSADGTVLCPSSKSQCGSHLLSPKDLCALLMLPELIRAGVDSLKIEGRMKNVEYVAGVTAIYRKYLDRYREDPDRWQLEPEDMEALEELYSRTGFTDGYWHRHNGPEMMATLHPRNLGRKIGQVRQVRKGQIGLQLSRDVRLKPKDILVIPFADQEEMILTVPEKLRVEKGLFFLNVPAGRRVRAGMDVFRRRSEALAAWIQNDILKNEKKYPVQGEITIKTGEPAQLVLHCQNETVSLSGAMAQPSQKRPVTAEDISRQLHKTGQVPFYLESLETHLQENVFLPMSAVKELRQNGFAKLQRKMEKPKSRKDFTKISLQSEVKSDTVISLNNRDSLRNNREEHVPDFPLVPSGDKKQMAVVYDRKMFFWCLSHPFFDSICLPMDFWKEEELPVLAEQICREGKKAFLSLPQILRADAGPSPVSVCSLSLWSGIYAHNLGQAEFLWEIAGRTAPILASDSFYQWNHRALLESGRLFSLAGAVLPAELSWKECADMLTALEWEQVPDSPGQTAVRMTDLFQKETARMTDFFQMEVSVYGRIPLMRSANCLKKTRHACDHRQEILYLSDWKGRQLPVVTHCDRCYNTIWTDRPINLIGQPGGELIRSLHGVIFHFFLDDENSAAAAVKAYQQWQKEGFRPAGKREPEEHWNYGIE</sequence>
<evidence type="ECO:0000313" key="3">
    <source>
        <dbReference type="Proteomes" id="UP000886805"/>
    </source>
</evidence>
<dbReference type="PROSITE" id="PS01276">
    <property type="entry name" value="PEPTIDASE_U32"/>
    <property type="match status" value="1"/>
</dbReference>
<proteinExistence type="predicted"/>
<organism evidence="2 3">
    <name type="scientific">Candidatus Anaerobutyricum stercoripullorum</name>
    <dbReference type="NCBI Taxonomy" id="2838456"/>
    <lineage>
        <taxon>Bacteria</taxon>
        <taxon>Bacillati</taxon>
        <taxon>Bacillota</taxon>
        <taxon>Clostridia</taxon>
        <taxon>Lachnospirales</taxon>
        <taxon>Lachnospiraceae</taxon>
        <taxon>Anaerobutyricum</taxon>
    </lineage>
</organism>
<evidence type="ECO:0000313" key="2">
    <source>
        <dbReference type="EMBL" id="HIX72586.1"/>
    </source>
</evidence>
<dbReference type="InterPro" id="IPR020988">
    <property type="entry name" value="Pept_U32_collagenase"/>
</dbReference>
<dbReference type="InterPro" id="IPR051454">
    <property type="entry name" value="RNA/ubiquinone_mod_enzymes"/>
</dbReference>
<dbReference type="EMBL" id="DXEQ01000179">
    <property type="protein sequence ID" value="HIX72586.1"/>
    <property type="molecule type" value="Genomic_DNA"/>
</dbReference>
<dbReference type="Pfam" id="PF12392">
    <property type="entry name" value="DUF3656"/>
    <property type="match status" value="1"/>
</dbReference>
<evidence type="ECO:0000259" key="1">
    <source>
        <dbReference type="Pfam" id="PF12392"/>
    </source>
</evidence>